<evidence type="ECO:0000313" key="2">
    <source>
        <dbReference type="EMBL" id="ORE14823.1"/>
    </source>
</evidence>
<keyword evidence="1" id="KW-0812">Transmembrane</keyword>
<keyword evidence="1" id="KW-0472">Membrane</keyword>
<feature type="transmembrane region" description="Helical" evidence="1">
    <location>
        <begin position="86"/>
        <end position="102"/>
    </location>
</feature>
<sequence length="103" mass="12018">MSTKIKCSPGSVRMYPGVEKLREIREGSHQWMTRCPSLQGPYEHYVKWSRYPSGFKGGPRYANAAFCSDGWQLDIDDVEWTPFVPIYLYITYLSVFCIFSLIY</sequence>
<keyword evidence="1" id="KW-1133">Transmembrane helix</keyword>
<evidence type="ECO:0000256" key="1">
    <source>
        <dbReference type="SAM" id="Phobius"/>
    </source>
</evidence>
<accession>A0A1X0RRX0</accession>
<gene>
    <name evidence="2" type="ORF">BCV71DRAFT_238083</name>
</gene>
<protein>
    <submittedName>
        <fullName evidence="2">Uncharacterized protein</fullName>
    </submittedName>
</protein>
<dbReference type="AlphaFoldDB" id="A0A1X0RRX0"/>
<name>A0A1X0RRX0_RHIZD</name>
<organism evidence="2 3">
    <name type="scientific">Rhizopus microsporus</name>
    <dbReference type="NCBI Taxonomy" id="58291"/>
    <lineage>
        <taxon>Eukaryota</taxon>
        <taxon>Fungi</taxon>
        <taxon>Fungi incertae sedis</taxon>
        <taxon>Mucoromycota</taxon>
        <taxon>Mucoromycotina</taxon>
        <taxon>Mucoromycetes</taxon>
        <taxon>Mucorales</taxon>
        <taxon>Mucorineae</taxon>
        <taxon>Rhizopodaceae</taxon>
        <taxon>Rhizopus</taxon>
    </lineage>
</organism>
<proteinExistence type="predicted"/>
<evidence type="ECO:0000313" key="3">
    <source>
        <dbReference type="Proteomes" id="UP000242381"/>
    </source>
</evidence>
<dbReference type="Proteomes" id="UP000242381">
    <property type="component" value="Unassembled WGS sequence"/>
</dbReference>
<reference evidence="2 3" key="1">
    <citation type="journal article" date="2016" name="Proc. Natl. Acad. Sci. U.S.A.">
        <title>Lipid metabolic changes in an early divergent fungus govern the establishment of a mutualistic symbiosis with endobacteria.</title>
        <authorList>
            <person name="Lastovetsky O.A."/>
            <person name="Gaspar M.L."/>
            <person name="Mondo S.J."/>
            <person name="LaButti K.M."/>
            <person name="Sandor L."/>
            <person name="Grigoriev I.V."/>
            <person name="Henry S.A."/>
            <person name="Pawlowska T.E."/>
        </authorList>
    </citation>
    <scope>NUCLEOTIDE SEQUENCE [LARGE SCALE GENOMIC DNA]</scope>
    <source>
        <strain evidence="2 3">ATCC 11559</strain>
    </source>
</reference>
<dbReference type="EMBL" id="KV921451">
    <property type="protein sequence ID" value="ORE14823.1"/>
    <property type="molecule type" value="Genomic_DNA"/>
</dbReference>